<dbReference type="EMBL" id="AP025334">
    <property type="protein sequence ID" value="BDD51036.1"/>
    <property type="molecule type" value="Genomic_DNA"/>
</dbReference>
<accession>A0ABN6LPE2</accession>
<sequence length="55" mass="6676">MNMKWIRYKKRLHRLTTIIPGCEYRLAIPEERAAVTVDRVALEKVVREHYGLKWH</sequence>
<protein>
    <submittedName>
        <fullName evidence="1">Uncharacterized protein</fullName>
    </submittedName>
</protein>
<evidence type="ECO:0000313" key="1">
    <source>
        <dbReference type="EMBL" id="BDD51036.1"/>
    </source>
</evidence>
<organism evidence="1 2">
    <name type="scientific">Phytobacter diazotrophicus</name>
    <dbReference type="NCBI Taxonomy" id="395631"/>
    <lineage>
        <taxon>Bacteria</taxon>
        <taxon>Pseudomonadati</taxon>
        <taxon>Pseudomonadota</taxon>
        <taxon>Gammaproteobacteria</taxon>
        <taxon>Enterobacterales</taxon>
        <taxon>Enterobacteriaceae</taxon>
        <taxon>Phytobacter</taxon>
    </lineage>
</organism>
<evidence type="ECO:0000313" key="2">
    <source>
        <dbReference type="Proteomes" id="UP001320460"/>
    </source>
</evidence>
<gene>
    <name evidence="1" type="ORF">PDTA9734_25230</name>
</gene>
<proteinExistence type="predicted"/>
<reference evidence="1 2" key="1">
    <citation type="submission" date="2021-12" db="EMBL/GenBank/DDBJ databases">
        <title>Complete genome sequence of Phytobacter diazotrophicus TA9734.</title>
        <authorList>
            <person name="Kubota H."/>
            <person name="Nakayama Y."/>
            <person name="Ariyoshi T."/>
        </authorList>
    </citation>
    <scope>NUCLEOTIDE SEQUENCE [LARGE SCALE GENOMIC DNA]</scope>
    <source>
        <strain evidence="1 2">TA9734</strain>
    </source>
</reference>
<keyword evidence="2" id="KW-1185">Reference proteome</keyword>
<name>A0ABN6LPE2_9ENTR</name>
<dbReference type="Proteomes" id="UP001320460">
    <property type="component" value="Chromosome"/>
</dbReference>